<evidence type="ECO:0000313" key="5">
    <source>
        <dbReference type="Proteomes" id="UP000069001"/>
    </source>
</evidence>
<comment type="caution">
    <text evidence="2">Lacks conserved residue(s) required for the propagation of feature annotation.</text>
</comment>
<dbReference type="PROSITE" id="PS51635">
    <property type="entry name" value="PNPLA"/>
    <property type="match status" value="1"/>
</dbReference>
<dbReference type="InterPro" id="IPR002641">
    <property type="entry name" value="PNPLA_dom"/>
</dbReference>
<dbReference type="AlphaFoldDB" id="A0A103ZEM3"/>
<evidence type="ECO:0000256" key="1">
    <source>
        <dbReference type="ARBA" id="ARBA00023098"/>
    </source>
</evidence>
<gene>
    <name evidence="4" type="ORF">WS90_19835</name>
</gene>
<keyword evidence="2" id="KW-0378">Hydrolase</keyword>
<evidence type="ECO:0000259" key="3">
    <source>
        <dbReference type="PROSITE" id="PS51635"/>
    </source>
</evidence>
<dbReference type="GO" id="GO:0016042">
    <property type="term" value="P:lipid catabolic process"/>
    <property type="evidence" value="ECO:0007669"/>
    <property type="project" value="UniProtKB-UniRule"/>
</dbReference>
<proteinExistence type="predicted"/>
<dbReference type="Proteomes" id="UP000069001">
    <property type="component" value="Unassembled WGS sequence"/>
</dbReference>
<name>A0A103ZEM3_BURCE</name>
<feature type="short sequence motif" description="GXSXG" evidence="2">
    <location>
        <begin position="40"/>
        <end position="44"/>
    </location>
</feature>
<feature type="active site" description="Proton acceptor" evidence="2">
    <location>
        <position position="201"/>
    </location>
</feature>
<keyword evidence="2" id="KW-0442">Lipid degradation</keyword>
<dbReference type="InterPro" id="IPR016035">
    <property type="entry name" value="Acyl_Trfase/lysoPLipase"/>
</dbReference>
<reference evidence="4 5" key="1">
    <citation type="submission" date="2015-11" db="EMBL/GenBank/DDBJ databases">
        <title>Expanding the genomic diversity of Burkholderia species for the development of highly accurate diagnostics.</title>
        <authorList>
            <person name="Sahl J."/>
            <person name="Keim P."/>
            <person name="Wagner D."/>
        </authorList>
    </citation>
    <scope>NUCLEOTIDE SEQUENCE [LARGE SCALE GENOMIC DNA]</scope>
    <source>
        <strain evidence="4 5">MSMB1302</strain>
    </source>
</reference>
<comment type="caution">
    <text evidence="4">The sequence shown here is derived from an EMBL/GenBank/DDBJ whole genome shotgun (WGS) entry which is preliminary data.</text>
</comment>
<dbReference type="Gene3D" id="3.40.1090.10">
    <property type="entry name" value="Cytosolic phospholipase A2 catalytic domain"/>
    <property type="match status" value="1"/>
</dbReference>
<evidence type="ECO:0000256" key="2">
    <source>
        <dbReference type="PROSITE-ProRule" id="PRU01161"/>
    </source>
</evidence>
<feature type="domain" description="PNPLA" evidence="3">
    <location>
        <begin position="8"/>
        <end position="214"/>
    </location>
</feature>
<dbReference type="GO" id="GO:0016787">
    <property type="term" value="F:hydrolase activity"/>
    <property type="evidence" value="ECO:0007669"/>
    <property type="project" value="UniProtKB-UniRule"/>
</dbReference>
<accession>A0A103ZEM3</accession>
<dbReference type="Pfam" id="PF01734">
    <property type="entry name" value="Patatin"/>
    <property type="match status" value="1"/>
</dbReference>
<protein>
    <submittedName>
        <fullName evidence="4">Patatin</fullName>
    </submittedName>
</protein>
<evidence type="ECO:0000313" key="4">
    <source>
        <dbReference type="EMBL" id="KVK78598.1"/>
    </source>
</evidence>
<keyword evidence="1 2" id="KW-0443">Lipid metabolism</keyword>
<sequence length="287" mass="31627">MQMNPSILALAGGGNRCWWQAGVLARLMREGWTMPRQLVGTSAGAAIAAACLTIGPEAALDACRALYGRTARIFHWRGLLHGRLEFAHQTVYPAWLDAFVNEQTFATLRASGSSLRVAVTRPARYLGLTVSVSLGTLAYLVDKKIWHGIHPRLPAALGLTQELIDVTQCDGAADAHRILMAAAAPPPIVRAVPLHGRHAFDGGYFDNAPLPRQTLPERRQTWVMLTRHYPDRPAFFRCRDRSYWQPSRPVPVSTWDCTRGTTVGDAFRLGFDDAEKALRSDRSGFAA</sequence>
<dbReference type="EMBL" id="LOYH01000075">
    <property type="protein sequence ID" value="KVK78598.1"/>
    <property type="molecule type" value="Genomic_DNA"/>
</dbReference>
<feature type="active site" description="Nucleophile" evidence="2">
    <location>
        <position position="42"/>
    </location>
</feature>
<feature type="short sequence motif" description="DGA/G" evidence="2">
    <location>
        <begin position="201"/>
        <end position="203"/>
    </location>
</feature>
<dbReference type="SUPFAM" id="SSF52151">
    <property type="entry name" value="FabD/lysophospholipase-like"/>
    <property type="match status" value="1"/>
</dbReference>
<organism evidence="4 5">
    <name type="scientific">Burkholderia cepacia</name>
    <name type="common">Pseudomonas cepacia</name>
    <dbReference type="NCBI Taxonomy" id="292"/>
    <lineage>
        <taxon>Bacteria</taxon>
        <taxon>Pseudomonadati</taxon>
        <taxon>Pseudomonadota</taxon>
        <taxon>Betaproteobacteria</taxon>
        <taxon>Burkholderiales</taxon>
        <taxon>Burkholderiaceae</taxon>
        <taxon>Burkholderia</taxon>
        <taxon>Burkholderia cepacia complex</taxon>
    </lineage>
</organism>